<keyword evidence="5" id="KW-1185">Reference proteome</keyword>
<dbReference type="Gene3D" id="3.40.630.30">
    <property type="match status" value="1"/>
</dbReference>
<sequence length="163" mass="17624">MLDALTLPAPLNALVQLRRAAPGDLAQLLELLSDDPLSASREAPYSRDAGHARALAQIIADGGNELIVGVQGTQIIAMLQLTRIPGISRGGSTRLNVEAVRVRAEHRSRGLGKALLRWVIDQAAPACDADLIQLTSDNSRADAHRFYERLGFTASHVGYKLRR</sequence>
<evidence type="ECO:0000313" key="5">
    <source>
        <dbReference type="Proteomes" id="UP000606115"/>
    </source>
</evidence>
<feature type="domain" description="N-acetyltransferase" evidence="3">
    <location>
        <begin position="15"/>
        <end position="163"/>
    </location>
</feature>
<evidence type="ECO:0000313" key="4">
    <source>
        <dbReference type="EMBL" id="GGJ52618.1"/>
    </source>
</evidence>
<dbReference type="Proteomes" id="UP000606115">
    <property type="component" value="Unassembled WGS sequence"/>
</dbReference>
<dbReference type="SUPFAM" id="SSF55729">
    <property type="entry name" value="Acyl-CoA N-acyltransferases (Nat)"/>
    <property type="match status" value="1"/>
</dbReference>
<evidence type="ECO:0000259" key="3">
    <source>
        <dbReference type="PROSITE" id="PS51186"/>
    </source>
</evidence>
<dbReference type="EMBL" id="BMKX01000001">
    <property type="protein sequence ID" value="GGJ52618.1"/>
    <property type="molecule type" value="Genomic_DNA"/>
</dbReference>
<protein>
    <submittedName>
        <fullName evidence="4">N-acetyltransferase</fullName>
    </submittedName>
</protein>
<dbReference type="InterPro" id="IPR050832">
    <property type="entry name" value="Bact_Acetyltransf"/>
</dbReference>
<dbReference type="GeneID" id="303303300"/>
<organism evidence="4 5">
    <name type="scientific">Glutamicibacter ardleyensis</name>
    <dbReference type="NCBI Taxonomy" id="225894"/>
    <lineage>
        <taxon>Bacteria</taxon>
        <taxon>Bacillati</taxon>
        <taxon>Actinomycetota</taxon>
        <taxon>Actinomycetes</taxon>
        <taxon>Micrococcales</taxon>
        <taxon>Micrococcaceae</taxon>
        <taxon>Glutamicibacter</taxon>
    </lineage>
</organism>
<name>A0ABQ2DCC6_9MICC</name>
<dbReference type="Pfam" id="PF00583">
    <property type="entry name" value="Acetyltransf_1"/>
    <property type="match status" value="1"/>
</dbReference>
<keyword evidence="1" id="KW-0808">Transferase</keyword>
<proteinExistence type="predicted"/>
<dbReference type="CDD" id="cd04301">
    <property type="entry name" value="NAT_SF"/>
    <property type="match status" value="1"/>
</dbReference>
<dbReference type="InterPro" id="IPR016181">
    <property type="entry name" value="Acyl_CoA_acyltransferase"/>
</dbReference>
<dbReference type="PANTHER" id="PTHR43877:SF2">
    <property type="entry name" value="AMINOALKYLPHOSPHONATE N-ACETYLTRANSFERASE-RELATED"/>
    <property type="match status" value="1"/>
</dbReference>
<dbReference type="PROSITE" id="PS51186">
    <property type="entry name" value="GNAT"/>
    <property type="match status" value="1"/>
</dbReference>
<gene>
    <name evidence="4" type="ORF">GCM10007173_09090</name>
</gene>
<reference evidence="5" key="1">
    <citation type="journal article" date="2019" name="Int. J. Syst. Evol. Microbiol.">
        <title>The Global Catalogue of Microorganisms (GCM) 10K type strain sequencing project: providing services to taxonomists for standard genome sequencing and annotation.</title>
        <authorList>
            <consortium name="The Broad Institute Genomics Platform"/>
            <consortium name="The Broad Institute Genome Sequencing Center for Infectious Disease"/>
            <person name="Wu L."/>
            <person name="Ma J."/>
        </authorList>
    </citation>
    <scope>NUCLEOTIDE SEQUENCE [LARGE SCALE GENOMIC DNA]</scope>
    <source>
        <strain evidence="5">CGMCC 1.3685</strain>
    </source>
</reference>
<keyword evidence="2" id="KW-0012">Acyltransferase</keyword>
<accession>A0ABQ2DCC6</accession>
<dbReference type="InterPro" id="IPR000182">
    <property type="entry name" value="GNAT_dom"/>
</dbReference>
<dbReference type="PANTHER" id="PTHR43877">
    <property type="entry name" value="AMINOALKYLPHOSPHONATE N-ACETYLTRANSFERASE-RELATED-RELATED"/>
    <property type="match status" value="1"/>
</dbReference>
<evidence type="ECO:0000256" key="1">
    <source>
        <dbReference type="ARBA" id="ARBA00022679"/>
    </source>
</evidence>
<evidence type="ECO:0000256" key="2">
    <source>
        <dbReference type="ARBA" id="ARBA00023315"/>
    </source>
</evidence>
<dbReference type="RefSeq" id="WP_188683981.1">
    <property type="nucleotide sequence ID" value="NZ_BMKX01000001.1"/>
</dbReference>
<comment type="caution">
    <text evidence="4">The sequence shown here is derived from an EMBL/GenBank/DDBJ whole genome shotgun (WGS) entry which is preliminary data.</text>
</comment>